<dbReference type="GO" id="GO:0005975">
    <property type="term" value="P:carbohydrate metabolic process"/>
    <property type="evidence" value="ECO:0007669"/>
    <property type="project" value="InterPro"/>
</dbReference>
<evidence type="ECO:0000313" key="8">
    <source>
        <dbReference type="Proteomes" id="UP000190080"/>
    </source>
</evidence>
<sequence length="430" mass="49549">MLRKKDYVALTPPMGWNSWDCYAATVNEEQLLGNAKYMEKYLKQHGWEYVVCDIQWSEPMAGTGVSEYRNFAHLTLDEFSRQIPAENRFPSSKNGVGFKAIADQIHDMGLKFGIHIMRGIPRQAVHARTKIKGTSVTADQIALFGSISRWNGDMYGVDYTKPGAQEYYNSLFELYAEWGVDYVKVDDICNTNMYPHDPYSAEKEIEMIRHAIDNSGRQMALSLSPGPAVIEKAWHMEQNANLWRITDDFWDKWELLKAMFERCEVWQKHVTPGCWPDCDMLPLGKIGMGFHQGRWTNFTKDEQRTMMTLWSIFRSPLMMGGEMRDNDEWTLSLLTNDEVLRLLKHSFDATQLKRDDNEAVWVSEDEDGARYIALFNLSDKQLTVEADLSELELKTVSVRDLWEHKDLGKAEGTVSALLPAHGSVLYRLEK</sequence>
<dbReference type="EC" id="3.2.1.22" evidence="5"/>
<dbReference type="Proteomes" id="UP000190080">
    <property type="component" value="Unassembled WGS sequence"/>
</dbReference>
<dbReference type="SUPFAM" id="SSF51011">
    <property type="entry name" value="Glycosyl hydrolase domain"/>
    <property type="match status" value="1"/>
</dbReference>
<gene>
    <name evidence="7" type="primary">agaA_2</name>
    <name evidence="7" type="ORF">CLORY_37860</name>
</gene>
<dbReference type="RefSeq" id="WP_079427407.1">
    <property type="nucleotide sequence ID" value="NZ_MZGV01000065.1"/>
</dbReference>
<dbReference type="InterPro" id="IPR017853">
    <property type="entry name" value="GH"/>
</dbReference>
<dbReference type="Pfam" id="PF16499">
    <property type="entry name" value="Melibiase_2"/>
    <property type="match status" value="1"/>
</dbReference>
<dbReference type="Pfam" id="PF17801">
    <property type="entry name" value="Melibiase_C"/>
    <property type="match status" value="1"/>
</dbReference>
<organism evidence="7 8">
    <name type="scientific">Clostridium oryzae</name>
    <dbReference type="NCBI Taxonomy" id="1450648"/>
    <lineage>
        <taxon>Bacteria</taxon>
        <taxon>Bacillati</taxon>
        <taxon>Bacillota</taxon>
        <taxon>Clostridia</taxon>
        <taxon>Eubacteriales</taxon>
        <taxon>Clostridiaceae</taxon>
        <taxon>Clostridium</taxon>
    </lineage>
</organism>
<keyword evidence="3 5" id="KW-0378">Hydrolase</keyword>
<keyword evidence="5" id="KW-1015">Disulfide bond</keyword>
<dbReference type="Gene3D" id="2.60.40.1180">
    <property type="entry name" value="Golgi alpha-mannosidase II"/>
    <property type="match status" value="1"/>
</dbReference>
<accession>A0A1V4IDV6</accession>
<comment type="catalytic activity">
    <reaction evidence="5">
        <text>Hydrolysis of terminal, non-reducing alpha-D-galactose residues in alpha-D-galactosides, including galactose oligosaccharides, galactomannans and galactolipids.</text>
        <dbReference type="EC" id="3.2.1.22"/>
    </reaction>
</comment>
<dbReference type="EMBL" id="MZGV01000065">
    <property type="protein sequence ID" value="OPJ58044.1"/>
    <property type="molecule type" value="Genomic_DNA"/>
</dbReference>
<evidence type="ECO:0000256" key="5">
    <source>
        <dbReference type="RuleBase" id="RU361168"/>
    </source>
</evidence>
<dbReference type="GO" id="GO:0004557">
    <property type="term" value="F:alpha-galactosidase activity"/>
    <property type="evidence" value="ECO:0007669"/>
    <property type="project" value="UniProtKB-EC"/>
</dbReference>
<dbReference type="InterPro" id="IPR002241">
    <property type="entry name" value="Glyco_hydro_27"/>
</dbReference>
<reference evidence="7 8" key="1">
    <citation type="submission" date="2017-03" db="EMBL/GenBank/DDBJ databases">
        <title>Genome sequence of Clostridium oryzae DSM 28571.</title>
        <authorList>
            <person name="Poehlein A."/>
            <person name="Daniel R."/>
        </authorList>
    </citation>
    <scope>NUCLEOTIDE SEQUENCE [LARGE SCALE GENOMIC DNA]</scope>
    <source>
        <strain evidence="7 8">DSM 28571</strain>
    </source>
</reference>
<dbReference type="STRING" id="1450648.CLORY_37860"/>
<dbReference type="InterPro" id="IPR013780">
    <property type="entry name" value="Glyco_hydro_b"/>
</dbReference>
<dbReference type="CDD" id="cd14792">
    <property type="entry name" value="GH27"/>
    <property type="match status" value="1"/>
</dbReference>
<keyword evidence="2" id="KW-0732">Signal</keyword>
<evidence type="ECO:0000256" key="3">
    <source>
        <dbReference type="ARBA" id="ARBA00022801"/>
    </source>
</evidence>
<evidence type="ECO:0000256" key="4">
    <source>
        <dbReference type="ARBA" id="ARBA00023295"/>
    </source>
</evidence>
<name>A0A1V4IDV6_9CLOT</name>
<dbReference type="Gene3D" id="3.20.20.70">
    <property type="entry name" value="Aldolase class I"/>
    <property type="match status" value="1"/>
</dbReference>
<keyword evidence="4 5" id="KW-0326">Glycosidase</keyword>
<evidence type="ECO:0000256" key="2">
    <source>
        <dbReference type="ARBA" id="ARBA00022729"/>
    </source>
</evidence>
<dbReference type="OrthoDB" id="9807519at2"/>
<dbReference type="PANTHER" id="PTHR11452:SF42">
    <property type="entry name" value="ALPHA-GALACTOSIDASE"/>
    <property type="match status" value="1"/>
</dbReference>
<dbReference type="PRINTS" id="PR00740">
    <property type="entry name" value="GLHYDRLASE27"/>
</dbReference>
<dbReference type="SUPFAM" id="SSF51445">
    <property type="entry name" value="(Trans)glycosidases"/>
    <property type="match status" value="1"/>
</dbReference>
<comment type="caution">
    <text evidence="7">The sequence shown here is derived from an EMBL/GenBank/DDBJ whole genome shotgun (WGS) entry which is preliminary data.</text>
</comment>
<dbReference type="InterPro" id="IPR041233">
    <property type="entry name" value="Melibiase_C"/>
</dbReference>
<dbReference type="AlphaFoldDB" id="A0A1V4IDV6"/>
<proteinExistence type="inferred from homology"/>
<feature type="domain" description="Alpha galactosidase C-terminal" evidence="6">
    <location>
        <begin position="358"/>
        <end position="428"/>
    </location>
</feature>
<dbReference type="InterPro" id="IPR013785">
    <property type="entry name" value="Aldolase_TIM"/>
</dbReference>
<comment type="similarity">
    <text evidence="1 5">Belongs to the glycosyl hydrolase 27 family.</text>
</comment>
<keyword evidence="8" id="KW-1185">Reference proteome</keyword>
<protein>
    <recommendedName>
        <fullName evidence="5">Alpha-galactosidase</fullName>
        <ecNumber evidence="5">3.2.1.22</ecNumber>
    </recommendedName>
    <alternativeName>
        <fullName evidence="5">Melibiase</fullName>
    </alternativeName>
</protein>
<evidence type="ECO:0000259" key="6">
    <source>
        <dbReference type="Pfam" id="PF17801"/>
    </source>
</evidence>
<evidence type="ECO:0000256" key="1">
    <source>
        <dbReference type="ARBA" id="ARBA00009743"/>
    </source>
</evidence>
<dbReference type="PANTHER" id="PTHR11452">
    <property type="entry name" value="ALPHA-GALACTOSIDASE/ALPHA-N-ACETYLGALACTOSAMINIDASE"/>
    <property type="match status" value="1"/>
</dbReference>
<evidence type="ECO:0000313" key="7">
    <source>
        <dbReference type="EMBL" id="OPJ58044.1"/>
    </source>
</evidence>